<dbReference type="Pfam" id="PF00550">
    <property type="entry name" value="PP-binding"/>
    <property type="match status" value="1"/>
</dbReference>
<evidence type="ECO:0000313" key="3">
    <source>
        <dbReference type="Proteomes" id="UP000600799"/>
    </source>
</evidence>
<dbReference type="Proteomes" id="UP000600799">
    <property type="component" value="Unassembled WGS sequence"/>
</dbReference>
<sequence>MDRSAIIEQLTEIMIDVFDLDDLEYRDDLSAADVEEWDSLSNIRFMVAVEKAFGFRLSNSEIESLDNVGEMVDLIQQKLA</sequence>
<protein>
    <submittedName>
        <fullName evidence="2">Acyl carrier protein</fullName>
    </submittedName>
</protein>
<reference evidence="2 3" key="1">
    <citation type="submission" date="2020-11" db="EMBL/GenBank/DDBJ databases">
        <title>The genome sequence of Novosphingobium sp. 1Y9A.</title>
        <authorList>
            <person name="Liu Y."/>
        </authorList>
    </citation>
    <scope>NUCLEOTIDE SEQUENCE [LARGE SCALE GENOMIC DNA]</scope>
    <source>
        <strain evidence="2 3">1Y9A</strain>
    </source>
</reference>
<organism evidence="2 3">
    <name type="scientific">Novosphingobium jiangmenense</name>
    <dbReference type="NCBI Taxonomy" id="2791981"/>
    <lineage>
        <taxon>Bacteria</taxon>
        <taxon>Pseudomonadati</taxon>
        <taxon>Pseudomonadota</taxon>
        <taxon>Alphaproteobacteria</taxon>
        <taxon>Sphingomonadales</taxon>
        <taxon>Sphingomonadaceae</taxon>
        <taxon>Novosphingobium</taxon>
    </lineage>
</organism>
<gene>
    <name evidence="2" type="ORF">I2488_18700</name>
</gene>
<dbReference type="PROSITE" id="PS50075">
    <property type="entry name" value="CARRIER"/>
    <property type="match status" value="1"/>
</dbReference>
<dbReference type="EMBL" id="JADQDC010000019">
    <property type="protein sequence ID" value="MBF9153038.1"/>
    <property type="molecule type" value="Genomic_DNA"/>
</dbReference>
<feature type="domain" description="Carrier" evidence="1">
    <location>
        <begin position="1"/>
        <end position="79"/>
    </location>
</feature>
<dbReference type="InterPro" id="IPR036736">
    <property type="entry name" value="ACP-like_sf"/>
</dbReference>
<comment type="caution">
    <text evidence="2">The sequence shown here is derived from an EMBL/GenBank/DDBJ whole genome shotgun (WGS) entry which is preliminary data.</text>
</comment>
<name>A0ABS0HLB3_9SPHN</name>
<evidence type="ECO:0000313" key="2">
    <source>
        <dbReference type="EMBL" id="MBF9153038.1"/>
    </source>
</evidence>
<dbReference type="SUPFAM" id="SSF47336">
    <property type="entry name" value="ACP-like"/>
    <property type="match status" value="1"/>
</dbReference>
<dbReference type="InterPro" id="IPR009081">
    <property type="entry name" value="PP-bd_ACP"/>
</dbReference>
<dbReference type="RefSeq" id="WP_196277305.1">
    <property type="nucleotide sequence ID" value="NZ_JADQDC010000019.1"/>
</dbReference>
<accession>A0ABS0HLB3</accession>
<keyword evidence="3" id="KW-1185">Reference proteome</keyword>
<evidence type="ECO:0000259" key="1">
    <source>
        <dbReference type="PROSITE" id="PS50075"/>
    </source>
</evidence>
<proteinExistence type="predicted"/>
<dbReference type="Gene3D" id="1.10.1200.10">
    <property type="entry name" value="ACP-like"/>
    <property type="match status" value="1"/>
</dbReference>